<gene>
    <name evidence="1" type="ORF">EUGRSUZ_K01524</name>
</gene>
<organism evidence="1">
    <name type="scientific">Eucalyptus grandis</name>
    <name type="common">Flooded gum</name>
    <dbReference type="NCBI Taxonomy" id="71139"/>
    <lineage>
        <taxon>Eukaryota</taxon>
        <taxon>Viridiplantae</taxon>
        <taxon>Streptophyta</taxon>
        <taxon>Embryophyta</taxon>
        <taxon>Tracheophyta</taxon>
        <taxon>Spermatophyta</taxon>
        <taxon>Magnoliopsida</taxon>
        <taxon>eudicotyledons</taxon>
        <taxon>Gunneridae</taxon>
        <taxon>Pentapetalae</taxon>
        <taxon>rosids</taxon>
        <taxon>malvids</taxon>
        <taxon>Myrtales</taxon>
        <taxon>Myrtaceae</taxon>
        <taxon>Myrtoideae</taxon>
        <taxon>Eucalypteae</taxon>
        <taxon>Eucalyptus</taxon>
    </lineage>
</organism>
<name>A0A059A216_EUCGR</name>
<evidence type="ECO:0000313" key="1">
    <source>
        <dbReference type="EMBL" id="KCW47779.1"/>
    </source>
</evidence>
<proteinExistence type="predicted"/>
<dbReference type="AlphaFoldDB" id="A0A059A216"/>
<dbReference type="Gramene" id="KCW47779">
    <property type="protein sequence ID" value="KCW47779"/>
    <property type="gene ID" value="EUGRSUZ_K01524"/>
</dbReference>
<dbReference type="InParanoid" id="A0A059A216"/>
<dbReference type="EMBL" id="KK198763">
    <property type="protein sequence ID" value="KCW47779.1"/>
    <property type="molecule type" value="Genomic_DNA"/>
</dbReference>
<protein>
    <submittedName>
        <fullName evidence="1">Uncharacterized protein</fullName>
    </submittedName>
</protein>
<reference evidence="1" key="1">
    <citation type="submission" date="2013-07" db="EMBL/GenBank/DDBJ databases">
        <title>The genome of Eucalyptus grandis.</title>
        <authorList>
            <person name="Schmutz J."/>
            <person name="Hayes R."/>
            <person name="Myburg A."/>
            <person name="Tuskan G."/>
            <person name="Grattapaglia D."/>
            <person name="Rokhsar D.S."/>
        </authorList>
    </citation>
    <scope>NUCLEOTIDE SEQUENCE</scope>
    <source>
        <tissue evidence="1">Leaf extractions</tissue>
    </source>
</reference>
<accession>A0A059A216</accession>
<sequence>MFGSLIFSFVVLEEFAFDLYTFFGKNIIFIIFSYGFRPTKPPNKNDIFSLSLLASSSSFVSKSSFHTLTSEPAN</sequence>